<accession>A0A9P1I8E5</accession>
<evidence type="ECO:0000313" key="1">
    <source>
        <dbReference type="EMBL" id="CAI5440390.1"/>
    </source>
</evidence>
<dbReference type="EMBL" id="CANHGI010000001">
    <property type="protein sequence ID" value="CAI5440390.1"/>
    <property type="molecule type" value="Genomic_DNA"/>
</dbReference>
<proteinExistence type="predicted"/>
<gene>
    <name evidence="1" type="ORF">CAMP_LOCUS3027</name>
</gene>
<sequence>MEEQLEQHYIGIIDKSRNRDAFGRQTIGRKNLQTAIRGSFYNNFFWTTTQVDSSRLGVDKTAVFDSTNDSSRLVEKVSRLENDSSRVEWFFRLDSTPMVKFLMVDGEYWMMIGEHGDSAPNAPIMGNWCDWCSWRNFNHWWNLLNWWMVELANGGWWNWRMVDGGIGEWCNSPIGVIGIFGHWCTNW</sequence>
<dbReference type="Proteomes" id="UP001152747">
    <property type="component" value="Unassembled WGS sequence"/>
</dbReference>
<protein>
    <submittedName>
        <fullName evidence="1">Uncharacterized protein</fullName>
    </submittedName>
</protein>
<comment type="caution">
    <text evidence="1">The sequence shown here is derived from an EMBL/GenBank/DDBJ whole genome shotgun (WGS) entry which is preliminary data.</text>
</comment>
<keyword evidence="2" id="KW-1185">Reference proteome</keyword>
<reference evidence="1" key="1">
    <citation type="submission" date="2022-11" db="EMBL/GenBank/DDBJ databases">
        <authorList>
            <person name="Kikuchi T."/>
        </authorList>
    </citation>
    <scope>NUCLEOTIDE SEQUENCE</scope>
    <source>
        <strain evidence="1">PS1010</strain>
    </source>
</reference>
<name>A0A9P1I8E5_9PELO</name>
<organism evidence="1 2">
    <name type="scientific">Caenorhabditis angaria</name>
    <dbReference type="NCBI Taxonomy" id="860376"/>
    <lineage>
        <taxon>Eukaryota</taxon>
        <taxon>Metazoa</taxon>
        <taxon>Ecdysozoa</taxon>
        <taxon>Nematoda</taxon>
        <taxon>Chromadorea</taxon>
        <taxon>Rhabditida</taxon>
        <taxon>Rhabditina</taxon>
        <taxon>Rhabditomorpha</taxon>
        <taxon>Rhabditoidea</taxon>
        <taxon>Rhabditidae</taxon>
        <taxon>Peloderinae</taxon>
        <taxon>Caenorhabditis</taxon>
    </lineage>
</organism>
<evidence type="ECO:0000313" key="2">
    <source>
        <dbReference type="Proteomes" id="UP001152747"/>
    </source>
</evidence>
<dbReference type="AlphaFoldDB" id="A0A9P1I8E5"/>